<dbReference type="InterPro" id="IPR027417">
    <property type="entry name" value="P-loop_NTPase"/>
</dbReference>
<dbReference type="Pfam" id="PF23559">
    <property type="entry name" value="WHD_DRP"/>
    <property type="match status" value="1"/>
</dbReference>
<evidence type="ECO:0000259" key="9">
    <source>
        <dbReference type="Pfam" id="PF18052"/>
    </source>
</evidence>
<reference evidence="13" key="1">
    <citation type="journal article" date="2005" name="Nature">
        <title>The map-based sequence of the rice genome.</title>
        <authorList>
            <consortium name="International rice genome sequencing project (IRGSP)"/>
            <person name="Matsumoto T."/>
            <person name="Wu J."/>
            <person name="Kanamori H."/>
            <person name="Katayose Y."/>
            <person name="Fujisawa M."/>
            <person name="Namiki N."/>
            <person name="Mizuno H."/>
            <person name="Yamamoto K."/>
            <person name="Antonio B.A."/>
            <person name="Baba T."/>
            <person name="Sakata K."/>
            <person name="Nagamura Y."/>
            <person name="Aoki H."/>
            <person name="Arikawa K."/>
            <person name="Arita K."/>
            <person name="Bito T."/>
            <person name="Chiden Y."/>
            <person name="Fujitsuka N."/>
            <person name="Fukunaka R."/>
            <person name="Hamada M."/>
            <person name="Harada C."/>
            <person name="Hayashi A."/>
            <person name="Hijishita S."/>
            <person name="Honda M."/>
            <person name="Hosokawa S."/>
            <person name="Ichikawa Y."/>
            <person name="Idonuma A."/>
            <person name="Iijima M."/>
            <person name="Ikeda M."/>
            <person name="Ikeno M."/>
            <person name="Ito K."/>
            <person name="Ito S."/>
            <person name="Ito T."/>
            <person name="Ito Y."/>
            <person name="Ito Y."/>
            <person name="Iwabuchi A."/>
            <person name="Kamiya K."/>
            <person name="Karasawa W."/>
            <person name="Kurita K."/>
            <person name="Katagiri S."/>
            <person name="Kikuta A."/>
            <person name="Kobayashi H."/>
            <person name="Kobayashi N."/>
            <person name="Machita K."/>
            <person name="Maehara T."/>
            <person name="Masukawa M."/>
            <person name="Mizubayashi T."/>
            <person name="Mukai Y."/>
            <person name="Nagasaki H."/>
            <person name="Nagata Y."/>
            <person name="Naito S."/>
            <person name="Nakashima M."/>
            <person name="Nakama Y."/>
            <person name="Nakamichi Y."/>
            <person name="Nakamura M."/>
            <person name="Meguro A."/>
            <person name="Negishi M."/>
            <person name="Ohta I."/>
            <person name="Ohta T."/>
            <person name="Okamoto M."/>
            <person name="Ono N."/>
            <person name="Saji S."/>
            <person name="Sakaguchi M."/>
            <person name="Sakai K."/>
            <person name="Shibata M."/>
            <person name="Shimokawa T."/>
            <person name="Song J."/>
            <person name="Takazaki Y."/>
            <person name="Terasawa K."/>
            <person name="Tsugane M."/>
            <person name="Tsuji K."/>
            <person name="Ueda S."/>
            <person name="Waki K."/>
            <person name="Yamagata H."/>
            <person name="Yamamoto M."/>
            <person name="Yamamoto S."/>
            <person name="Yamane H."/>
            <person name="Yoshiki S."/>
            <person name="Yoshihara R."/>
            <person name="Yukawa K."/>
            <person name="Zhong H."/>
            <person name="Yano M."/>
            <person name="Yuan Q."/>
            <person name="Ouyang S."/>
            <person name="Liu J."/>
            <person name="Jones K.M."/>
            <person name="Gansberger K."/>
            <person name="Moffat K."/>
            <person name="Hill J."/>
            <person name="Bera J."/>
            <person name="Fadrosh D."/>
            <person name="Jin S."/>
            <person name="Johri S."/>
            <person name="Kim M."/>
            <person name="Overton L."/>
            <person name="Reardon M."/>
            <person name="Tsitrin T."/>
            <person name="Vuong H."/>
            <person name="Weaver B."/>
            <person name="Ciecko A."/>
            <person name="Tallon L."/>
            <person name="Jackson J."/>
            <person name="Pai G."/>
            <person name="Aken S.V."/>
            <person name="Utterback T."/>
            <person name="Reidmuller S."/>
            <person name="Feldblyum T."/>
            <person name="Hsiao J."/>
            <person name="Zismann V."/>
            <person name="Iobst S."/>
            <person name="de Vazeille A.R."/>
            <person name="Buell C.R."/>
            <person name="Ying K."/>
            <person name="Li Y."/>
            <person name="Lu T."/>
            <person name="Huang Y."/>
            <person name="Zhao Q."/>
            <person name="Feng Q."/>
            <person name="Zhang L."/>
            <person name="Zhu J."/>
            <person name="Weng Q."/>
            <person name="Mu J."/>
            <person name="Lu Y."/>
            <person name="Fan D."/>
            <person name="Liu Y."/>
            <person name="Guan J."/>
            <person name="Zhang Y."/>
            <person name="Yu S."/>
            <person name="Liu X."/>
            <person name="Zhang Y."/>
            <person name="Hong G."/>
            <person name="Han B."/>
            <person name="Choisne N."/>
            <person name="Demange N."/>
            <person name="Orjeda G."/>
            <person name="Samain S."/>
            <person name="Cattolico L."/>
            <person name="Pelletier E."/>
            <person name="Couloux A."/>
            <person name="Segurens B."/>
            <person name="Wincker P."/>
            <person name="D'Hont A."/>
            <person name="Scarpelli C."/>
            <person name="Weissenbach J."/>
            <person name="Salanoubat M."/>
            <person name="Quetier F."/>
            <person name="Yu Y."/>
            <person name="Kim H.R."/>
            <person name="Rambo T."/>
            <person name="Currie J."/>
            <person name="Collura K."/>
            <person name="Luo M."/>
            <person name="Yang T."/>
            <person name="Ammiraju J.S.S."/>
            <person name="Engler F."/>
            <person name="Soderlund C."/>
            <person name="Wing R.A."/>
            <person name="Palmer L.E."/>
            <person name="de la Bastide M."/>
            <person name="Spiegel L."/>
            <person name="Nascimento L."/>
            <person name="Zutavern T."/>
            <person name="O'Shaughnessy A."/>
            <person name="Dike S."/>
            <person name="Dedhia N."/>
            <person name="Preston R."/>
            <person name="Balija V."/>
            <person name="McCombie W.R."/>
            <person name="Chow T."/>
            <person name="Chen H."/>
            <person name="Chung M."/>
            <person name="Chen C."/>
            <person name="Shaw J."/>
            <person name="Wu H."/>
            <person name="Hsiao K."/>
            <person name="Chao Y."/>
            <person name="Chu M."/>
            <person name="Cheng C."/>
            <person name="Hour A."/>
            <person name="Lee P."/>
            <person name="Lin S."/>
            <person name="Lin Y."/>
            <person name="Liou J."/>
            <person name="Liu S."/>
            <person name="Hsing Y."/>
            <person name="Raghuvanshi S."/>
            <person name="Mohanty A."/>
            <person name="Bharti A.K."/>
            <person name="Gaur A."/>
            <person name="Gupta V."/>
            <person name="Kumar D."/>
            <person name="Ravi V."/>
            <person name="Vij S."/>
            <person name="Kapur A."/>
            <person name="Khurana P."/>
            <person name="Khurana P."/>
            <person name="Khurana J.P."/>
            <person name="Tyagi A.K."/>
            <person name="Gaikwad K."/>
            <person name="Singh A."/>
            <person name="Dalal V."/>
            <person name="Srivastava S."/>
            <person name="Dixit A."/>
            <person name="Pal A.K."/>
            <person name="Ghazi I.A."/>
            <person name="Yadav M."/>
            <person name="Pandit A."/>
            <person name="Bhargava A."/>
            <person name="Sureshbabu K."/>
            <person name="Batra K."/>
            <person name="Sharma T.R."/>
            <person name="Mohapatra T."/>
            <person name="Singh N.K."/>
            <person name="Messing J."/>
            <person name="Nelson A.B."/>
            <person name="Fuks G."/>
            <person name="Kavchok S."/>
            <person name="Keizer G."/>
            <person name="Linton E."/>
            <person name="Llaca V."/>
            <person name="Song R."/>
            <person name="Tanyolac B."/>
            <person name="Young S."/>
            <person name="Ho-Il K."/>
            <person name="Hahn J.H."/>
            <person name="Sangsakoo G."/>
            <person name="Vanavichit A."/>
            <person name="de Mattos Luiz.A.T."/>
            <person name="Zimmer P.D."/>
            <person name="Malone G."/>
            <person name="Dellagostin O."/>
            <person name="de Oliveira A.C."/>
            <person name="Bevan M."/>
            <person name="Bancroft I."/>
            <person name="Minx P."/>
            <person name="Cordum H."/>
            <person name="Wilson R."/>
            <person name="Cheng Z."/>
            <person name="Jin W."/>
            <person name="Jiang J."/>
            <person name="Leong S.A."/>
            <person name="Iwama H."/>
            <person name="Gojobori T."/>
            <person name="Itoh T."/>
            <person name="Niimura Y."/>
            <person name="Fujii Y."/>
            <person name="Habara T."/>
            <person name="Sakai H."/>
            <person name="Sato Y."/>
            <person name="Wilson G."/>
            <person name="Kumar K."/>
            <person name="McCouch S."/>
            <person name="Juretic N."/>
            <person name="Hoen D."/>
            <person name="Wright S."/>
            <person name="Bruskiewich R."/>
            <person name="Bureau T."/>
            <person name="Miyao A."/>
            <person name="Hirochika H."/>
            <person name="Nishikawa T."/>
            <person name="Kadowaki K."/>
            <person name="Sugiura M."/>
            <person name="Burr B."/>
            <person name="Sasaki T."/>
        </authorList>
    </citation>
    <scope>NUCLEOTIDE SEQUENCE [LARGE SCALE GENOMIC DNA]</scope>
    <source>
        <strain evidence="13">cv. Nipponbare</strain>
    </source>
</reference>
<dbReference type="InterPro" id="IPR056789">
    <property type="entry name" value="LRR_R13L1-DRL21"/>
</dbReference>
<protein>
    <submittedName>
        <fullName evidence="12">Os03g0579200 protein</fullName>
    </submittedName>
</protein>
<keyword evidence="6" id="KW-0067">ATP-binding</keyword>
<evidence type="ECO:0000259" key="8">
    <source>
        <dbReference type="Pfam" id="PF00931"/>
    </source>
</evidence>
<evidence type="ECO:0000256" key="2">
    <source>
        <dbReference type="ARBA" id="ARBA00022614"/>
    </source>
</evidence>
<feature type="domain" description="Disease resistance N-terminal" evidence="9">
    <location>
        <begin position="201"/>
        <end position="298"/>
    </location>
</feature>
<dbReference type="Gene3D" id="3.40.50.300">
    <property type="entry name" value="P-loop containing nucleotide triphosphate hydrolases"/>
    <property type="match status" value="1"/>
</dbReference>
<feature type="region of interest" description="Disordered" evidence="7">
    <location>
        <begin position="105"/>
        <end position="124"/>
    </location>
</feature>
<dbReference type="InterPro" id="IPR042197">
    <property type="entry name" value="Apaf_helical"/>
</dbReference>
<feature type="region of interest" description="Disordered" evidence="7">
    <location>
        <begin position="52"/>
        <end position="80"/>
    </location>
</feature>
<feature type="compositionally biased region" description="Acidic residues" evidence="7">
    <location>
        <begin position="1237"/>
        <end position="1246"/>
    </location>
</feature>
<dbReference type="InterPro" id="IPR036388">
    <property type="entry name" value="WH-like_DNA-bd_sf"/>
</dbReference>
<feature type="domain" description="R13L1/DRL21-like LRR repeat region" evidence="11">
    <location>
        <begin position="916"/>
        <end position="1054"/>
    </location>
</feature>
<dbReference type="PaxDb" id="39947-A0A0P0W0G4"/>
<dbReference type="InParanoid" id="A0A0P0W0G4"/>
<dbReference type="FunCoup" id="A0A0P0W0G4">
    <property type="interactions" value="1"/>
</dbReference>
<dbReference type="SUPFAM" id="SSF52540">
    <property type="entry name" value="P-loop containing nucleoside triphosphate hydrolases"/>
    <property type="match status" value="1"/>
</dbReference>
<proteinExistence type="inferred from homology"/>
<dbReference type="Pfam" id="PF25019">
    <property type="entry name" value="LRR_R13L1-DRL21"/>
    <property type="match status" value="1"/>
</dbReference>
<evidence type="ECO:0000256" key="5">
    <source>
        <dbReference type="ARBA" id="ARBA00022821"/>
    </source>
</evidence>
<dbReference type="InterPro" id="IPR032675">
    <property type="entry name" value="LRR_dom_sf"/>
</dbReference>
<dbReference type="EMBL" id="AP014959">
    <property type="protein sequence ID" value="BAS85048.1"/>
    <property type="molecule type" value="Genomic_DNA"/>
</dbReference>
<dbReference type="PANTHER" id="PTHR36766">
    <property type="entry name" value="PLANT BROAD-SPECTRUM MILDEW RESISTANCE PROTEIN RPW8"/>
    <property type="match status" value="1"/>
</dbReference>
<dbReference type="Gene3D" id="1.20.5.4130">
    <property type="match status" value="1"/>
</dbReference>
<dbReference type="Gramene" id="Os03t0579200-00">
    <property type="protein sequence ID" value="Os03t0579200-00"/>
    <property type="gene ID" value="Os03g0579200"/>
</dbReference>
<dbReference type="InterPro" id="IPR058922">
    <property type="entry name" value="WHD_DRP"/>
</dbReference>
<keyword evidence="4" id="KW-0547">Nucleotide-binding</keyword>
<feature type="region of interest" description="Disordered" evidence="7">
    <location>
        <begin position="1"/>
        <end position="20"/>
    </location>
</feature>
<feature type="domain" description="Disease resistance protein winged helix" evidence="10">
    <location>
        <begin position="637"/>
        <end position="705"/>
    </location>
</feature>
<dbReference type="OMA" id="QDEEHSM"/>
<dbReference type="SMR" id="A0A0P0W0G4"/>
<evidence type="ECO:0000313" key="13">
    <source>
        <dbReference type="Proteomes" id="UP000059680"/>
    </source>
</evidence>
<evidence type="ECO:0000313" key="12">
    <source>
        <dbReference type="EMBL" id="BAS85048.1"/>
    </source>
</evidence>
<dbReference type="AlphaFoldDB" id="A0A0P0W0G4"/>
<dbReference type="PANTHER" id="PTHR36766:SF40">
    <property type="entry name" value="DISEASE RESISTANCE PROTEIN RGA3"/>
    <property type="match status" value="1"/>
</dbReference>
<accession>A0A0P0W0G4</accession>
<reference evidence="12 13" key="3">
    <citation type="journal article" date="2013" name="Rice">
        <title>Improvement of the Oryza sativa Nipponbare reference genome using next generation sequence and optical map data.</title>
        <authorList>
            <person name="Kawahara Y."/>
            <person name="de la Bastide M."/>
            <person name="Hamilton J.P."/>
            <person name="Kanamori H."/>
            <person name="McCombie W.R."/>
            <person name="Ouyang S."/>
            <person name="Schwartz D.C."/>
            <person name="Tanaka T."/>
            <person name="Wu J."/>
            <person name="Zhou S."/>
            <person name="Childs K.L."/>
            <person name="Davidson R.M."/>
            <person name="Lin H."/>
            <person name="Quesada-Ocampo L."/>
            <person name="Vaillancourt B."/>
            <person name="Sakai H."/>
            <person name="Lee S.S."/>
            <person name="Kim J."/>
            <person name="Numa H."/>
            <person name="Itoh T."/>
            <person name="Buell C.R."/>
            <person name="Matsumoto T."/>
        </authorList>
    </citation>
    <scope>NUCLEOTIDE SEQUENCE [LARGE SCALE GENOMIC DNA]</scope>
    <source>
        <strain evidence="13">cv. Nipponbare</strain>
    </source>
</reference>
<name>A0A0P0W0G4_ORYSJ</name>
<evidence type="ECO:0000259" key="10">
    <source>
        <dbReference type="Pfam" id="PF23559"/>
    </source>
</evidence>
<dbReference type="Proteomes" id="UP000059680">
    <property type="component" value="Chromosome 3"/>
</dbReference>
<keyword evidence="2" id="KW-0433">Leucine-rich repeat</keyword>
<keyword evidence="13" id="KW-1185">Reference proteome</keyword>
<evidence type="ECO:0000256" key="4">
    <source>
        <dbReference type="ARBA" id="ARBA00022741"/>
    </source>
</evidence>
<dbReference type="GO" id="GO:0098542">
    <property type="term" value="P:defense response to other organism"/>
    <property type="evidence" value="ECO:0000318"/>
    <property type="project" value="GO_Central"/>
</dbReference>
<gene>
    <name evidence="12" type="ordered locus">Os03g0579200</name>
    <name evidence="12" type="ORF">OSNPB_030579200</name>
</gene>
<reference evidence="12 13" key="2">
    <citation type="journal article" date="2013" name="Plant Cell Physiol.">
        <title>Rice Annotation Project Database (RAP-DB): an integrative and interactive database for rice genomics.</title>
        <authorList>
            <person name="Sakai H."/>
            <person name="Lee S.S."/>
            <person name="Tanaka T."/>
            <person name="Numa H."/>
            <person name="Kim J."/>
            <person name="Kawahara Y."/>
            <person name="Wakimoto H."/>
            <person name="Yang C.C."/>
            <person name="Iwamoto M."/>
            <person name="Abe T."/>
            <person name="Yamada Y."/>
            <person name="Muto A."/>
            <person name="Inokuchi H."/>
            <person name="Ikemura T."/>
            <person name="Matsumoto T."/>
            <person name="Sasaki T."/>
            <person name="Itoh T."/>
        </authorList>
    </citation>
    <scope>NUCLEOTIDE SEQUENCE [LARGE SCALE GENOMIC DNA]</scope>
    <source>
        <strain evidence="13">cv. Nipponbare</strain>
    </source>
</reference>
<dbReference type="GO" id="GO:0005524">
    <property type="term" value="F:ATP binding"/>
    <property type="evidence" value="ECO:0007669"/>
    <property type="project" value="UniProtKB-KW"/>
</dbReference>
<dbReference type="SUPFAM" id="SSF52058">
    <property type="entry name" value="L domain-like"/>
    <property type="match status" value="1"/>
</dbReference>
<dbReference type="InterPro" id="IPR002182">
    <property type="entry name" value="NB-ARC"/>
</dbReference>
<evidence type="ECO:0000256" key="1">
    <source>
        <dbReference type="ARBA" id="ARBA00008894"/>
    </source>
</evidence>
<feature type="region of interest" description="Disordered" evidence="7">
    <location>
        <begin position="288"/>
        <end position="320"/>
    </location>
</feature>
<evidence type="ECO:0000256" key="3">
    <source>
        <dbReference type="ARBA" id="ARBA00022737"/>
    </source>
</evidence>
<dbReference type="Gene3D" id="3.80.10.10">
    <property type="entry name" value="Ribonuclease Inhibitor"/>
    <property type="match status" value="1"/>
</dbReference>
<sequence>MMHHDNPVHRGTQGDHSSSPLCICVSRQATADGHRQPPHAARVVPVRAGFGGGVWRSPASSERASQRREDGTGPGEEGSAAACSGCVQFAKQSGAWLRWRLEQPGGKETIEGGSSDPVSDTTTLGSHDAEISNFGLVLCYNKETETLAWEHYVLKKWSSLQKSSDISSFQLATLISPEKPNLLAGRGTRREMAGLISSGIIKWTASKLSSLVSASPGASASNEQSSALRDVRTLQRTMARIQRTLATTDEHSIRDASERLHLRELQQFAYDAQDAIDLYKFELLRRRMDDPNSHGDGGSSRKRKHKGDKKEPETEPEEVSIPDELAVRVRKILERFKEITKAWDDLRLDDTDTTMQDEEHSMLPLPTTPYVDEPTIFGRDEDKEKIIKMLLSVGGANEGDVSVLPIIGMGGVGKTALVQLVYNDRRILNRFDLMGWVHVSENFDLKSIMRKIIMSFTKKPCQMTQMDQLQYMLIEQVVGRKFLLVLDDVWNERKDIWDALLSAMSPAQSSIILVTTRNTSVSTIVQTMHPYNVSCLPFEESWQLFKQMAFLHQDESMKTDFEVIGRKIVQKCAGLPLAVKAIASALRFEENEEKWNDILESEQWELPTTEDTVLPALKLSYDQMPIHLKRCFVFFALFPKRHVFLKENVVYLWISLGFLKRTSQTNLETIARCLNDLMQRTMVQKILFDGGHDCFTMHDLVHDLAASISYEDILRIDTQHMKSMNEASGSLRYLSLVVSSSDHANLDLRTLPVSGGIRIFQVVNSMDDNRRYFSSFFKNNRRCFSKLFSHHINLTIDNELWSSFRHLRTLDLSRSSMTALPDSIRGLKLLRYLSIFQTRISKLPESICDLLNLKILDARTNFLEELPQGIQKLVKLQHLNLVLWSPLCMPKGIGNLTKLQTLTRYSVGSGNWHCNIAELHYLVNIHGELTITGLGRVTKVDDAQTANLINKEHVQTLRLDWSDGFYSSECDHNSSHIDVKATPELAEEVFESLKPTSNLEELEVADYFGYKYPSWFGGSAYSQLAKITLWKQGCKFLPTLGQLPQLRKLVVIRMEEVERIGQEFHGENSTNRFPVLEELEFENMPKWVEWTGVFDGDFPSLRELKIKDSGELRTLPHQLSSSLKKLVIKKCEKLTRLPTIPNLTILLLMGNLSEEIHNSLDFPMLQILKEWIEWQQSLIDKEDKQQPEFDNASYDQEALGALSDNSEDDVEVFNEDEDDDFYDEMLEVGQSSGTAINDDDGSNDAV</sequence>
<evidence type="ECO:0000259" key="11">
    <source>
        <dbReference type="Pfam" id="PF25019"/>
    </source>
</evidence>
<feature type="domain" description="NB-ARC" evidence="8">
    <location>
        <begin position="380"/>
        <end position="553"/>
    </location>
</feature>
<organism evidence="12 13">
    <name type="scientific">Oryza sativa subsp. japonica</name>
    <name type="common">Rice</name>
    <dbReference type="NCBI Taxonomy" id="39947"/>
    <lineage>
        <taxon>Eukaryota</taxon>
        <taxon>Viridiplantae</taxon>
        <taxon>Streptophyta</taxon>
        <taxon>Embryophyta</taxon>
        <taxon>Tracheophyta</taxon>
        <taxon>Spermatophyta</taxon>
        <taxon>Magnoliopsida</taxon>
        <taxon>Liliopsida</taxon>
        <taxon>Poales</taxon>
        <taxon>Poaceae</taxon>
        <taxon>BOP clade</taxon>
        <taxon>Oryzoideae</taxon>
        <taxon>Oryzeae</taxon>
        <taxon>Oryzinae</taxon>
        <taxon>Oryza</taxon>
        <taxon>Oryza sativa</taxon>
    </lineage>
</organism>
<dbReference type="STRING" id="39947.A0A0P0W0G4"/>
<keyword evidence="3" id="KW-0677">Repeat</keyword>
<dbReference type="GO" id="GO:0043531">
    <property type="term" value="F:ADP binding"/>
    <property type="evidence" value="ECO:0007669"/>
    <property type="project" value="InterPro"/>
</dbReference>
<dbReference type="Pfam" id="PF00931">
    <property type="entry name" value="NB-ARC"/>
    <property type="match status" value="1"/>
</dbReference>
<evidence type="ECO:0000256" key="6">
    <source>
        <dbReference type="ARBA" id="ARBA00022840"/>
    </source>
</evidence>
<comment type="similarity">
    <text evidence="1">Belongs to the disease resistance NB-LRR family.</text>
</comment>
<dbReference type="Pfam" id="PF18052">
    <property type="entry name" value="Rx_N"/>
    <property type="match status" value="1"/>
</dbReference>
<dbReference type="InterPro" id="IPR041118">
    <property type="entry name" value="Rx_N"/>
</dbReference>
<dbReference type="eggNOG" id="KOG4658">
    <property type="taxonomic scope" value="Eukaryota"/>
</dbReference>
<feature type="region of interest" description="Disordered" evidence="7">
    <location>
        <begin position="1226"/>
        <end position="1246"/>
    </location>
</feature>
<evidence type="ECO:0000256" key="7">
    <source>
        <dbReference type="SAM" id="MobiDB-lite"/>
    </source>
</evidence>
<dbReference type="Gene3D" id="1.10.8.430">
    <property type="entry name" value="Helical domain of apoptotic protease-activating factors"/>
    <property type="match status" value="1"/>
</dbReference>
<dbReference type="Gene3D" id="1.10.10.10">
    <property type="entry name" value="Winged helix-like DNA-binding domain superfamily/Winged helix DNA-binding domain"/>
    <property type="match status" value="1"/>
</dbReference>
<keyword evidence="5" id="KW-0611">Plant defense</keyword>
<dbReference type="PRINTS" id="PR00364">
    <property type="entry name" value="DISEASERSIST"/>
</dbReference>